<feature type="transmembrane region" description="Helical" evidence="9">
    <location>
        <begin position="71"/>
        <end position="92"/>
    </location>
</feature>
<evidence type="ECO:0000256" key="4">
    <source>
        <dbReference type="ARBA" id="ARBA00022475"/>
    </source>
</evidence>
<feature type="transmembrane region" description="Helical" evidence="9">
    <location>
        <begin position="135"/>
        <end position="158"/>
    </location>
</feature>
<evidence type="ECO:0000256" key="8">
    <source>
        <dbReference type="ARBA" id="ARBA00023136"/>
    </source>
</evidence>
<comment type="similarity">
    <text evidence="2">Belongs to the binding-protein-dependent transport system permease family. MalFG subfamily.</text>
</comment>
<dbReference type="Pfam" id="PF00528">
    <property type="entry name" value="BPD_transp_1"/>
    <property type="match status" value="1"/>
</dbReference>
<accession>A0ABM9CDV5</accession>
<evidence type="ECO:0000259" key="10">
    <source>
        <dbReference type="PROSITE" id="PS50928"/>
    </source>
</evidence>
<sequence>MKPRVLLSYVIIILLVCMSVYPALWIVMSSFKVGNSLYSESLIPDALTLDHYKDLFTSKKHSYANWYGNTLFIATMSTIIGSFLTLLGSYAMARFRFYGRKQSLMVMLVLNMFPGFMAMIALFILLYQLDLLNNHWALILVYSSGAFVTNVFVAKGFYDTIPRSLDEAARIDGASHFTIFYRIILPLSTPMLTYISLVVFSGAWVDFIFARLILRSQDKITLAVGLYNMVNQRNSTEFTLFAAGAVLLSIPVFVLYFWLQKYLVEGLTAGASKG</sequence>
<evidence type="ECO:0000256" key="2">
    <source>
        <dbReference type="ARBA" id="ARBA00009047"/>
    </source>
</evidence>
<feature type="transmembrane region" description="Helical" evidence="9">
    <location>
        <begin position="7"/>
        <end position="28"/>
    </location>
</feature>
<dbReference type="InterPro" id="IPR035906">
    <property type="entry name" value="MetI-like_sf"/>
</dbReference>
<dbReference type="PROSITE" id="PS50928">
    <property type="entry name" value="ABC_TM1"/>
    <property type="match status" value="1"/>
</dbReference>
<evidence type="ECO:0000256" key="9">
    <source>
        <dbReference type="RuleBase" id="RU363032"/>
    </source>
</evidence>
<keyword evidence="8 9" id="KW-0472">Membrane</keyword>
<comment type="subcellular location">
    <subcellularLocation>
        <location evidence="1 9">Cell membrane</location>
        <topology evidence="1 9">Multi-pass membrane protein</topology>
    </subcellularLocation>
</comment>
<evidence type="ECO:0000313" key="11">
    <source>
        <dbReference type="EMBL" id="CAH1211392.1"/>
    </source>
</evidence>
<protein>
    <submittedName>
        <fullName evidence="11">Maltose/maltodextrin transport system permease protein MalG</fullName>
    </submittedName>
</protein>
<organism evidence="11 12">
    <name type="scientific">Paenibacillus plantiphilus</name>
    <dbReference type="NCBI Taxonomy" id="2905650"/>
    <lineage>
        <taxon>Bacteria</taxon>
        <taxon>Bacillati</taxon>
        <taxon>Bacillota</taxon>
        <taxon>Bacilli</taxon>
        <taxon>Bacillales</taxon>
        <taxon>Paenibacillaceae</taxon>
        <taxon>Paenibacillus</taxon>
    </lineage>
</organism>
<dbReference type="InterPro" id="IPR000515">
    <property type="entry name" value="MetI-like"/>
</dbReference>
<reference evidence="11" key="1">
    <citation type="submission" date="2022-01" db="EMBL/GenBank/DDBJ databases">
        <authorList>
            <person name="Criscuolo A."/>
        </authorList>
    </citation>
    <scope>NUCLEOTIDE SEQUENCE</scope>
    <source>
        <strain evidence="11">CIP111893</strain>
    </source>
</reference>
<keyword evidence="6 9" id="KW-0812">Transmembrane</keyword>
<evidence type="ECO:0000256" key="5">
    <source>
        <dbReference type="ARBA" id="ARBA00022597"/>
    </source>
</evidence>
<keyword evidence="4" id="KW-1003">Cell membrane</keyword>
<name>A0ABM9CDV5_9BACL</name>
<evidence type="ECO:0000256" key="3">
    <source>
        <dbReference type="ARBA" id="ARBA00022448"/>
    </source>
</evidence>
<keyword evidence="3 9" id="KW-0813">Transport</keyword>
<dbReference type="PANTHER" id="PTHR32243">
    <property type="entry name" value="MALTOSE TRANSPORT SYSTEM PERMEASE-RELATED"/>
    <property type="match status" value="1"/>
</dbReference>
<feature type="transmembrane region" description="Helical" evidence="9">
    <location>
        <begin position="238"/>
        <end position="259"/>
    </location>
</feature>
<feature type="transmembrane region" description="Helical" evidence="9">
    <location>
        <begin position="104"/>
        <end position="129"/>
    </location>
</feature>
<dbReference type="PANTHER" id="PTHR32243:SF50">
    <property type="entry name" value="MALTOSE_MALTODEXTRIN TRANSPORT SYSTEM PERMEASE PROTEIN MALG"/>
    <property type="match status" value="1"/>
</dbReference>
<dbReference type="Proteomes" id="UP000838686">
    <property type="component" value="Unassembled WGS sequence"/>
</dbReference>
<keyword evidence="12" id="KW-1185">Reference proteome</keyword>
<dbReference type="SUPFAM" id="SSF161098">
    <property type="entry name" value="MetI-like"/>
    <property type="match status" value="1"/>
</dbReference>
<dbReference type="Gene3D" id="1.10.3720.10">
    <property type="entry name" value="MetI-like"/>
    <property type="match status" value="1"/>
</dbReference>
<evidence type="ECO:0000256" key="7">
    <source>
        <dbReference type="ARBA" id="ARBA00022989"/>
    </source>
</evidence>
<comment type="caution">
    <text evidence="11">The sequence shown here is derived from an EMBL/GenBank/DDBJ whole genome shotgun (WGS) entry which is preliminary data.</text>
</comment>
<evidence type="ECO:0000256" key="6">
    <source>
        <dbReference type="ARBA" id="ARBA00022692"/>
    </source>
</evidence>
<dbReference type="InterPro" id="IPR050901">
    <property type="entry name" value="BP-dep_ABC_trans_perm"/>
</dbReference>
<evidence type="ECO:0000256" key="1">
    <source>
        <dbReference type="ARBA" id="ARBA00004651"/>
    </source>
</evidence>
<proteinExistence type="inferred from homology"/>
<dbReference type="RefSeq" id="WP_236343721.1">
    <property type="nucleotide sequence ID" value="NZ_CAKMMF010000019.1"/>
</dbReference>
<evidence type="ECO:0000313" key="12">
    <source>
        <dbReference type="Proteomes" id="UP000838686"/>
    </source>
</evidence>
<gene>
    <name evidence="11" type="primary">malG_4</name>
    <name evidence="11" type="ORF">PAECIP111893_03389</name>
</gene>
<feature type="domain" description="ABC transmembrane type-1" evidence="10">
    <location>
        <begin position="67"/>
        <end position="259"/>
    </location>
</feature>
<keyword evidence="7 9" id="KW-1133">Transmembrane helix</keyword>
<feature type="transmembrane region" description="Helical" evidence="9">
    <location>
        <begin position="179"/>
        <end position="205"/>
    </location>
</feature>
<dbReference type="EMBL" id="CAKMMF010000019">
    <property type="protein sequence ID" value="CAH1211392.1"/>
    <property type="molecule type" value="Genomic_DNA"/>
</dbReference>
<keyword evidence="5" id="KW-0762">Sugar transport</keyword>
<dbReference type="CDD" id="cd06261">
    <property type="entry name" value="TM_PBP2"/>
    <property type="match status" value="1"/>
</dbReference>